<protein>
    <submittedName>
        <fullName evidence="1">Uncharacterized protein</fullName>
    </submittedName>
</protein>
<dbReference type="Proteomes" id="UP001064489">
    <property type="component" value="Chromosome 1"/>
</dbReference>
<gene>
    <name evidence="1" type="ORF">LWI28_001122</name>
</gene>
<accession>A0AAD5JI09</accession>
<keyword evidence="2" id="KW-1185">Reference proteome</keyword>
<sequence length="76" mass="8769">MVDVDPEVATAAQPTKRTFKKFNFRGVDLDATPPFEISLTKSTCSLFNKPKSEQQKHFQVWIYCHYSSCFYTGDQI</sequence>
<evidence type="ECO:0000313" key="2">
    <source>
        <dbReference type="Proteomes" id="UP001064489"/>
    </source>
</evidence>
<reference evidence="1" key="1">
    <citation type="journal article" date="2022" name="Plant J.">
        <title>Strategies of tolerance reflected in two North American maple genomes.</title>
        <authorList>
            <person name="McEvoy S.L."/>
            <person name="Sezen U.U."/>
            <person name="Trouern-Trend A."/>
            <person name="McMahon S.M."/>
            <person name="Schaberg P.G."/>
            <person name="Yang J."/>
            <person name="Wegrzyn J.L."/>
            <person name="Swenson N.G."/>
        </authorList>
    </citation>
    <scope>NUCLEOTIDE SEQUENCE</scope>
    <source>
        <strain evidence="1">91603</strain>
    </source>
</reference>
<proteinExistence type="predicted"/>
<evidence type="ECO:0000313" key="1">
    <source>
        <dbReference type="EMBL" id="KAI9193897.1"/>
    </source>
</evidence>
<name>A0AAD5JI09_ACENE</name>
<organism evidence="1 2">
    <name type="scientific">Acer negundo</name>
    <name type="common">Box elder</name>
    <dbReference type="NCBI Taxonomy" id="4023"/>
    <lineage>
        <taxon>Eukaryota</taxon>
        <taxon>Viridiplantae</taxon>
        <taxon>Streptophyta</taxon>
        <taxon>Embryophyta</taxon>
        <taxon>Tracheophyta</taxon>
        <taxon>Spermatophyta</taxon>
        <taxon>Magnoliopsida</taxon>
        <taxon>eudicotyledons</taxon>
        <taxon>Gunneridae</taxon>
        <taxon>Pentapetalae</taxon>
        <taxon>rosids</taxon>
        <taxon>malvids</taxon>
        <taxon>Sapindales</taxon>
        <taxon>Sapindaceae</taxon>
        <taxon>Hippocastanoideae</taxon>
        <taxon>Acereae</taxon>
        <taxon>Acer</taxon>
    </lineage>
</organism>
<dbReference type="AlphaFoldDB" id="A0AAD5JI09"/>
<reference evidence="1" key="2">
    <citation type="submission" date="2023-02" db="EMBL/GenBank/DDBJ databases">
        <authorList>
            <person name="Swenson N.G."/>
            <person name="Wegrzyn J.L."/>
            <person name="Mcevoy S.L."/>
        </authorList>
    </citation>
    <scope>NUCLEOTIDE SEQUENCE</scope>
    <source>
        <strain evidence="1">91603</strain>
        <tissue evidence="1">Leaf</tissue>
    </source>
</reference>
<dbReference type="EMBL" id="JAJSOW010000003">
    <property type="protein sequence ID" value="KAI9193897.1"/>
    <property type="molecule type" value="Genomic_DNA"/>
</dbReference>
<comment type="caution">
    <text evidence="1">The sequence shown here is derived from an EMBL/GenBank/DDBJ whole genome shotgun (WGS) entry which is preliminary data.</text>
</comment>